<proteinExistence type="predicted"/>
<dbReference type="AlphaFoldDB" id="A0A3E3I3U4"/>
<name>A0A3E3I3U4_9FIRM</name>
<dbReference type="InterPro" id="IPR029063">
    <property type="entry name" value="SAM-dependent_MTases_sf"/>
</dbReference>
<dbReference type="SUPFAM" id="SSF53335">
    <property type="entry name" value="S-adenosyl-L-methionine-dependent methyltransferases"/>
    <property type="match status" value="1"/>
</dbReference>
<reference evidence="2" key="1">
    <citation type="submission" date="2018-08" db="EMBL/GenBank/DDBJ databases">
        <title>A genome reference for cultivated species of the human gut microbiota.</title>
        <authorList>
            <person name="Zou Y."/>
            <person name="Xue W."/>
            <person name="Luo G."/>
        </authorList>
    </citation>
    <scope>NUCLEOTIDE SEQUENCE [LARGE SCALE GENOMIC DNA]</scope>
    <source>
        <strain evidence="2">TF05-5AC</strain>
    </source>
</reference>
<dbReference type="InterPro" id="IPR041698">
    <property type="entry name" value="Methyltransf_25"/>
</dbReference>
<dbReference type="CDD" id="cd02440">
    <property type="entry name" value="AdoMet_MTases"/>
    <property type="match status" value="1"/>
</dbReference>
<sequence>MYSEDAIVCNEEKIIAAWNAEMYEKYETETDDVDFLLSVIGSKPVRVLEAACGGGRILVPLAQAGHAVTGFDIDDCLLEKIGAKAEGLDNIVWYKADAVEDAWGSGFDVVVLAGNILFNIMSETDYAQAQQQMIRRAAGALDPGGHIYIDYQFSMHPGLLFRSSGEMVIWEGTDSEGNSGKMFLTEQSFEESTGMLSFVRNFDLILKDGRRLERKIPSKKHYIQLEQLHDWLDSAGFAIEKEYGDYAGNPIGETTGRAILWAVKKSVGK</sequence>
<accession>A0A3E3I3U4</accession>
<dbReference type="PANTHER" id="PTHR43464:SF23">
    <property type="entry name" value="JUVENILE HORMONE ACID O-METHYLTRANSFERASE"/>
    <property type="match status" value="1"/>
</dbReference>
<organism evidence="2 3">
    <name type="scientific">Eisenbergiella massiliensis</name>
    <dbReference type="NCBI Taxonomy" id="1720294"/>
    <lineage>
        <taxon>Bacteria</taxon>
        <taxon>Bacillati</taxon>
        <taxon>Bacillota</taxon>
        <taxon>Clostridia</taxon>
        <taxon>Lachnospirales</taxon>
        <taxon>Lachnospiraceae</taxon>
        <taxon>Eisenbergiella</taxon>
    </lineage>
</organism>
<dbReference type="GO" id="GO:0032259">
    <property type="term" value="P:methylation"/>
    <property type="evidence" value="ECO:0007669"/>
    <property type="project" value="UniProtKB-KW"/>
</dbReference>
<evidence type="ECO:0000313" key="2">
    <source>
        <dbReference type="EMBL" id="RGE59758.1"/>
    </source>
</evidence>
<evidence type="ECO:0000313" key="3">
    <source>
        <dbReference type="Proteomes" id="UP000260812"/>
    </source>
</evidence>
<dbReference type="GO" id="GO:0010420">
    <property type="term" value="F:polyprenyldihydroxybenzoate methyltransferase activity"/>
    <property type="evidence" value="ECO:0007669"/>
    <property type="project" value="TreeGrafter"/>
</dbReference>
<dbReference type="Proteomes" id="UP000260812">
    <property type="component" value="Unassembled WGS sequence"/>
</dbReference>
<keyword evidence="3" id="KW-1185">Reference proteome</keyword>
<dbReference type="EMBL" id="QVLV01000008">
    <property type="protein sequence ID" value="RGE59758.1"/>
    <property type="molecule type" value="Genomic_DNA"/>
</dbReference>
<comment type="caution">
    <text evidence="2">The sequence shown here is derived from an EMBL/GenBank/DDBJ whole genome shotgun (WGS) entry which is preliminary data.</text>
</comment>
<dbReference type="PANTHER" id="PTHR43464">
    <property type="entry name" value="METHYLTRANSFERASE"/>
    <property type="match status" value="1"/>
</dbReference>
<keyword evidence="2" id="KW-0808">Transferase</keyword>
<feature type="domain" description="Methyltransferase" evidence="1">
    <location>
        <begin position="47"/>
        <end position="145"/>
    </location>
</feature>
<evidence type="ECO:0000259" key="1">
    <source>
        <dbReference type="Pfam" id="PF13649"/>
    </source>
</evidence>
<gene>
    <name evidence="2" type="ORF">DXC51_13205</name>
</gene>
<dbReference type="Pfam" id="PF13649">
    <property type="entry name" value="Methyltransf_25"/>
    <property type="match status" value="1"/>
</dbReference>
<dbReference type="Gene3D" id="3.40.50.150">
    <property type="entry name" value="Vaccinia Virus protein VP39"/>
    <property type="match status" value="1"/>
</dbReference>
<keyword evidence="2" id="KW-0489">Methyltransferase</keyword>
<protein>
    <submittedName>
        <fullName evidence="2">Class I SAM-dependent methyltransferase</fullName>
    </submittedName>
</protein>